<gene>
    <name evidence="7" type="ORF">GCM10010315_08650</name>
</gene>
<evidence type="ECO:0000313" key="7">
    <source>
        <dbReference type="EMBL" id="GAA2709875.1"/>
    </source>
</evidence>
<comment type="similarity">
    <text evidence="1">Belongs to the ATP-dependent DNA ligase family.</text>
</comment>
<dbReference type="CDD" id="cd07971">
    <property type="entry name" value="OBF_DNA_ligase_LigD"/>
    <property type="match status" value="1"/>
</dbReference>
<dbReference type="PANTHER" id="PTHR45674">
    <property type="entry name" value="DNA LIGASE 1/3 FAMILY MEMBER"/>
    <property type="match status" value="1"/>
</dbReference>
<dbReference type="EMBL" id="BAAASL010000003">
    <property type="protein sequence ID" value="GAA2709875.1"/>
    <property type="molecule type" value="Genomic_DNA"/>
</dbReference>
<keyword evidence="8" id="KW-1185">Reference proteome</keyword>
<evidence type="ECO:0000259" key="6">
    <source>
        <dbReference type="PROSITE" id="PS50160"/>
    </source>
</evidence>
<dbReference type="InterPro" id="IPR014146">
    <property type="entry name" value="LigD_ligase_dom"/>
</dbReference>
<dbReference type="EC" id="6.5.1.1" evidence="2"/>
<sequence>MTSSPRELPRIRPMLATPGPLPPPGEDAAWGFEVKWDGIRCIAEVPGDGTLRLITRAGNDATRTYPELQGLGEQLTGRSCVLDGEVVVLDEAGRPDFGLLQRRMGVLNPRRAAELALRHPVHFMIFDVLHLDGASLLALGYRERRTALTGLGLAGPAWSAPAHLEGHGQRAWEATLGSGFEGVLAKRLSSPYTPGLRSPDWRKTKHLVTLDAVIGGWTEGRGALTGLPGAVLTGQWEAEGLRYTGAVGSGLSEYERRDLARYLAVLARPTSPFTGPVDVRGAHFVEPRLVAEVTFTGWTATGLLRQPTWHRLRPDLTDLAP</sequence>
<feature type="domain" description="ATP-dependent DNA ligase family profile" evidence="6">
    <location>
        <begin position="121"/>
        <end position="237"/>
    </location>
</feature>
<dbReference type="InterPro" id="IPR012310">
    <property type="entry name" value="DNA_ligase_ATP-dep_cent"/>
</dbReference>
<dbReference type="Gene3D" id="2.40.50.140">
    <property type="entry name" value="Nucleic acid-binding proteins"/>
    <property type="match status" value="1"/>
</dbReference>
<organism evidence="7 8">
    <name type="scientific">Streptomyces luteosporeus</name>
    <dbReference type="NCBI Taxonomy" id="173856"/>
    <lineage>
        <taxon>Bacteria</taxon>
        <taxon>Bacillati</taxon>
        <taxon>Actinomycetota</taxon>
        <taxon>Actinomycetes</taxon>
        <taxon>Kitasatosporales</taxon>
        <taxon>Streptomycetaceae</taxon>
        <taxon>Streptomyces</taxon>
    </lineage>
</organism>
<evidence type="ECO:0000256" key="3">
    <source>
        <dbReference type="ARBA" id="ARBA00022598"/>
    </source>
</evidence>
<comment type="catalytic activity">
    <reaction evidence="4">
        <text>ATP + (deoxyribonucleotide)n-3'-hydroxyl + 5'-phospho-(deoxyribonucleotide)m = (deoxyribonucleotide)n+m + AMP + diphosphate.</text>
        <dbReference type="EC" id="6.5.1.1"/>
    </reaction>
</comment>
<dbReference type="CDD" id="cd07906">
    <property type="entry name" value="Adenylation_DNA_ligase_LigD_LigC"/>
    <property type="match status" value="1"/>
</dbReference>
<reference evidence="8" key="1">
    <citation type="journal article" date="2019" name="Int. J. Syst. Evol. Microbiol.">
        <title>The Global Catalogue of Microorganisms (GCM) 10K type strain sequencing project: providing services to taxonomists for standard genome sequencing and annotation.</title>
        <authorList>
            <consortium name="The Broad Institute Genomics Platform"/>
            <consortium name="The Broad Institute Genome Sequencing Center for Infectious Disease"/>
            <person name="Wu L."/>
            <person name="Ma J."/>
        </authorList>
    </citation>
    <scope>NUCLEOTIDE SEQUENCE [LARGE SCALE GENOMIC DNA]</scope>
    <source>
        <strain evidence="8">JCM 4542</strain>
    </source>
</reference>
<evidence type="ECO:0000256" key="1">
    <source>
        <dbReference type="ARBA" id="ARBA00007572"/>
    </source>
</evidence>
<dbReference type="SUPFAM" id="SSF50249">
    <property type="entry name" value="Nucleic acid-binding proteins"/>
    <property type="match status" value="1"/>
</dbReference>
<evidence type="ECO:0000313" key="8">
    <source>
        <dbReference type="Proteomes" id="UP001500886"/>
    </source>
</evidence>
<dbReference type="Pfam" id="PF01068">
    <property type="entry name" value="DNA_ligase_A_M"/>
    <property type="match status" value="1"/>
</dbReference>
<feature type="region of interest" description="Disordered" evidence="5">
    <location>
        <begin position="1"/>
        <end position="24"/>
    </location>
</feature>
<dbReference type="InterPro" id="IPR012309">
    <property type="entry name" value="DNA_ligase_ATP-dep_C"/>
</dbReference>
<evidence type="ECO:0000256" key="4">
    <source>
        <dbReference type="ARBA" id="ARBA00034003"/>
    </source>
</evidence>
<evidence type="ECO:0000256" key="2">
    <source>
        <dbReference type="ARBA" id="ARBA00012727"/>
    </source>
</evidence>
<dbReference type="SUPFAM" id="SSF56091">
    <property type="entry name" value="DNA ligase/mRNA capping enzyme, catalytic domain"/>
    <property type="match status" value="1"/>
</dbReference>
<dbReference type="GO" id="GO:0016874">
    <property type="term" value="F:ligase activity"/>
    <property type="evidence" value="ECO:0007669"/>
    <property type="project" value="UniProtKB-KW"/>
</dbReference>
<dbReference type="PROSITE" id="PS50160">
    <property type="entry name" value="DNA_LIGASE_A3"/>
    <property type="match status" value="1"/>
</dbReference>
<dbReference type="Proteomes" id="UP001500886">
    <property type="component" value="Unassembled WGS sequence"/>
</dbReference>
<dbReference type="Gene3D" id="3.30.470.30">
    <property type="entry name" value="DNA ligase/mRNA capping enzyme"/>
    <property type="match status" value="1"/>
</dbReference>
<comment type="caution">
    <text evidence="7">The sequence shown here is derived from an EMBL/GenBank/DDBJ whole genome shotgun (WGS) entry which is preliminary data.</text>
</comment>
<dbReference type="InterPro" id="IPR012340">
    <property type="entry name" value="NA-bd_OB-fold"/>
</dbReference>
<evidence type="ECO:0000256" key="5">
    <source>
        <dbReference type="SAM" id="MobiDB-lite"/>
    </source>
</evidence>
<keyword evidence="3 7" id="KW-0436">Ligase</keyword>
<dbReference type="Pfam" id="PF04679">
    <property type="entry name" value="DNA_ligase_A_C"/>
    <property type="match status" value="1"/>
</dbReference>
<protein>
    <recommendedName>
        <fullName evidence="2">DNA ligase (ATP)</fullName>
        <ecNumber evidence="2">6.5.1.1</ecNumber>
    </recommendedName>
</protein>
<name>A0ABP6G0Y3_9ACTN</name>
<dbReference type="NCBIfam" id="TIGR02779">
    <property type="entry name" value="NHEJ_ligase_lig"/>
    <property type="match status" value="1"/>
</dbReference>
<dbReference type="Gene3D" id="3.30.1490.70">
    <property type="match status" value="1"/>
</dbReference>
<accession>A0ABP6G0Y3</accession>
<proteinExistence type="inferred from homology"/>
<dbReference type="InterPro" id="IPR050191">
    <property type="entry name" value="ATP-dep_DNA_ligase"/>
</dbReference>
<dbReference type="PANTHER" id="PTHR45674:SF4">
    <property type="entry name" value="DNA LIGASE 1"/>
    <property type="match status" value="1"/>
</dbReference>